<evidence type="ECO:0000313" key="2">
    <source>
        <dbReference type="Proteomes" id="UP000721954"/>
    </source>
</evidence>
<protein>
    <submittedName>
        <fullName evidence="1">Uncharacterized protein</fullName>
    </submittedName>
</protein>
<name>A0ABS3XPK9_9ACTN</name>
<comment type="caution">
    <text evidence="1">The sequence shown here is derived from an EMBL/GenBank/DDBJ whole genome shotgun (WGS) entry which is preliminary data.</text>
</comment>
<dbReference type="InterPro" id="IPR045674">
    <property type="entry name" value="DUF6196"/>
</dbReference>
<proteinExistence type="predicted"/>
<keyword evidence="2" id="KW-1185">Reference proteome</keyword>
<dbReference type="RefSeq" id="WP_209209132.1">
    <property type="nucleotide sequence ID" value="NZ_JAFFZM010000001.1"/>
</dbReference>
<dbReference type="EMBL" id="JAFFZM010000001">
    <property type="protein sequence ID" value="MBO8197338.1"/>
    <property type="molecule type" value="Genomic_DNA"/>
</dbReference>
<accession>A0ABS3XPK9</accession>
<dbReference type="GeneID" id="96257612"/>
<reference evidence="1 2" key="1">
    <citation type="submission" date="2021-02" db="EMBL/GenBank/DDBJ databases">
        <title>Streptomyces spirodelae sp. nov., isolated from duckweed.</title>
        <authorList>
            <person name="Saimee Y."/>
            <person name="Duangmal K."/>
        </authorList>
    </citation>
    <scope>NUCLEOTIDE SEQUENCE [LARGE SCALE GENOMIC DNA]</scope>
    <source>
        <strain evidence="1 2">DSM 42105</strain>
    </source>
</reference>
<gene>
    <name evidence="1" type="ORF">JW613_03270</name>
</gene>
<organism evidence="1 2">
    <name type="scientific">Streptomyces smyrnaeus</name>
    <dbReference type="NCBI Taxonomy" id="1387713"/>
    <lineage>
        <taxon>Bacteria</taxon>
        <taxon>Bacillati</taxon>
        <taxon>Actinomycetota</taxon>
        <taxon>Actinomycetes</taxon>
        <taxon>Kitasatosporales</taxon>
        <taxon>Streptomycetaceae</taxon>
        <taxon>Streptomyces</taxon>
    </lineage>
</organism>
<dbReference type="Pfam" id="PF19696">
    <property type="entry name" value="DUF6196"/>
    <property type="match status" value="1"/>
</dbReference>
<dbReference type="Proteomes" id="UP000721954">
    <property type="component" value="Unassembled WGS sequence"/>
</dbReference>
<sequence length="153" mass="16477">MVNISHETDQEVRGRLRRVLAEATFKELPGRWAYHEHPAGGLPQPSTDALALVRDEEGWSVLEPARGDEAEVFGVFAFHFPAAADNSGFVGWLAGELKSRLGTGVAVLCGYNSAQGGIYDYWLVPAQLTDEAVAHVRRLAAGTGEAGTGEDDR</sequence>
<evidence type="ECO:0000313" key="1">
    <source>
        <dbReference type="EMBL" id="MBO8197338.1"/>
    </source>
</evidence>